<dbReference type="EnsemblMetazoa" id="XM_030984744">
    <property type="protein sequence ID" value="XP_030840604"/>
    <property type="gene ID" value="LOC575739"/>
</dbReference>
<dbReference type="RefSeq" id="XP_030840604.1">
    <property type="nucleotide sequence ID" value="XM_030984744.1"/>
</dbReference>
<dbReference type="InParanoid" id="A0A7M7NT23"/>
<dbReference type="PANTHER" id="PTHR43245:SF51">
    <property type="entry name" value="SHORT CHAIN DEHYDROGENASE_REDUCTASE FAMILY 42E, MEMBER 2"/>
    <property type="match status" value="1"/>
</dbReference>
<proteinExistence type="inferred from homology"/>
<dbReference type="InterPro" id="IPR036291">
    <property type="entry name" value="NAD(P)-bd_dom_sf"/>
</dbReference>
<dbReference type="OMA" id="IGAYKRS"/>
<reference evidence="5" key="2">
    <citation type="submission" date="2021-01" db="UniProtKB">
        <authorList>
            <consortium name="EnsemblMetazoa"/>
        </authorList>
    </citation>
    <scope>IDENTIFICATION</scope>
</reference>
<dbReference type="Proteomes" id="UP000007110">
    <property type="component" value="Unassembled WGS sequence"/>
</dbReference>
<evidence type="ECO:0000313" key="5">
    <source>
        <dbReference type="EnsemblMetazoa" id="XP_030840604"/>
    </source>
</evidence>
<dbReference type="AlphaFoldDB" id="A0A7M7NT23"/>
<dbReference type="KEGG" id="spu:575739"/>
<sequence length="385" mass="43158">MTMSANIRHRQRAGDVIRNLKVESFRGHQVLVTGGAGFVGVHLGRALHLLGSKVTLFDKAKPLEDYDPDIKVVQGDIRDRELLDKLCEGVDCVFHIASYGMSGREMMKASDFIESINVGGTENIVEACIKQNVPRLVYTSTHNVVFAGQDIENGDETLPLLPLSAHKDDYSRTKSMAEQLAMKSNGRETKDGSILNVCVIRPVAIYGAGEQRHFPRIVKNMEQGLLCMKIGSSHIKVPWVHVDNLVNGHILAAEGLSSHKEHIAAGQVYFIADKAPVNQFEFLRPLITGLGYRYPSLIVPVWFMYIVALLSEWLHTILKPVINFQPLMVRTELFQVAVTHHFSIEKAKKQLGYEPVERDLTDMVQYFLERGHRKKSSSIGAFFLP</sequence>
<dbReference type="OrthoDB" id="2735536at2759"/>
<dbReference type="SUPFAM" id="SSF51735">
    <property type="entry name" value="NAD(P)-binding Rossmann-fold domains"/>
    <property type="match status" value="1"/>
</dbReference>
<comment type="similarity">
    <text evidence="1 3">Belongs to the 3-beta-HSD family.</text>
</comment>
<dbReference type="Pfam" id="PF01073">
    <property type="entry name" value="3Beta_HSD"/>
    <property type="match status" value="1"/>
</dbReference>
<evidence type="ECO:0000256" key="1">
    <source>
        <dbReference type="ARBA" id="ARBA00009219"/>
    </source>
</evidence>
<evidence type="ECO:0000259" key="4">
    <source>
        <dbReference type="Pfam" id="PF01073"/>
    </source>
</evidence>
<protein>
    <recommendedName>
        <fullName evidence="4">3-beta hydroxysteroid dehydrogenase/isomerase domain-containing protein</fullName>
    </recommendedName>
</protein>
<evidence type="ECO:0000313" key="6">
    <source>
        <dbReference type="Proteomes" id="UP000007110"/>
    </source>
</evidence>
<dbReference type="PANTHER" id="PTHR43245">
    <property type="entry name" value="BIFUNCTIONAL POLYMYXIN RESISTANCE PROTEIN ARNA"/>
    <property type="match status" value="1"/>
</dbReference>
<dbReference type="GO" id="GO:0006694">
    <property type="term" value="P:steroid biosynthetic process"/>
    <property type="evidence" value="ECO:0007669"/>
    <property type="project" value="InterPro"/>
</dbReference>
<dbReference type="InterPro" id="IPR002225">
    <property type="entry name" value="3Beta_OHSteriod_DH/Estase"/>
</dbReference>
<feature type="domain" description="3-beta hydroxysteroid dehydrogenase/isomerase" evidence="4">
    <location>
        <begin position="31"/>
        <end position="297"/>
    </location>
</feature>
<dbReference type="GeneID" id="575739"/>
<keyword evidence="2 3" id="KW-0560">Oxidoreductase</keyword>
<accession>A0A7M7NT23</accession>
<name>A0A7M7NT23_STRPU</name>
<dbReference type="InterPro" id="IPR050177">
    <property type="entry name" value="Lipid_A_modif_metabolic_enz"/>
</dbReference>
<dbReference type="GO" id="GO:0016616">
    <property type="term" value="F:oxidoreductase activity, acting on the CH-OH group of donors, NAD or NADP as acceptor"/>
    <property type="evidence" value="ECO:0000318"/>
    <property type="project" value="GO_Central"/>
</dbReference>
<reference evidence="6" key="1">
    <citation type="submission" date="2015-02" db="EMBL/GenBank/DDBJ databases">
        <title>Genome sequencing for Strongylocentrotus purpuratus.</title>
        <authorList>
            <person name="Murali S."/>
            <person name="Liu Y."/>
            <person name="Vee V."/>
            <person name="English A."/>
            <person name="Wang M."/>
            <person name="Skinner E."/>
            <person name="Han Y."/>
            <person name="Muzny D.M."/>
            <person name="Worley K.C."/>
            <person name="Gibbs R.A."/>
        </authorList>
    </citation>
    <scope>NUCLEOTIDE SEQUENCE</scope>
</reference>
<evidence type="ECO:0000256" key="2">
    <source>
        <dbReference type="ARBA" id="ARBA00023002"/>
    </source>
</evidence>
<dbReference type="Gene3D" id="3.40.50.720">
    <property type="entry name" value="NAD(P)-binding Rossmann-like Domain"/>
    <property type="match status" value="1"/>
</dbReference>
<organism evidence="5 6">
    <name type="scientific">Strongylocentrotus purpuratus</name>
    <name type="common">Purple sea urchin</name>
    <dbReference type="NCBI Taxonomy" id="7668"/>
    <lineage>
        <taxon>Eukaryota</taxon>
        <taxon>Metazoa</taxon>
        <taxon>Echinodermata</taxon>
        <taxon>Eleutherozoa</taxon>
        <taxon>Echinozoa</taxon>
        <taxon>Echinoidea</taxon>
        <taxon>Euechinoidea</taxon>
        <taxon>Echinacea</taxon>
        <taxon>Camarodonta</taxon>
        <taxon>Echinidea</taxon>
        <taxon>Strongylocentrotidae</taxon>
        <taxon>Strongylocentrotus</taxon>
    </lineage>
</organism>
<keyword evidence="6" id="KW-1185">Reference proteome</keyword>
<evidence type="ECO:0000256" key="3">
    <source>
        <dbReference type="RuleBase" id="RU004475"/>
    </source>
</evidence>
<dbReference type="FunCoup" id="A0A7M7NT23">
    <property type="interactions" value="16"/>
</dbReference>